<reference evidence="2 3" key="1">
    <citation type="journal article" date="2019" name="Nat. Med.">
        <title>A library of human gut bacterial isolates paired with longitudinal multiomics data enables mechanistic microbiome research.</title>
        <authorList>
            <person name="Poyet M."/>
            <person name="Groussin M."/>
            <person name="Gibbons S.M."/>
            <person name="Avila-Pacheco J."/>
            <person name="Jiang X."/>
            <person name="Kearney S.M."/>
            <person name="Perrotta A.R."/>
            <person name="Berdy B."/>
            <person name="Zhao S."/>
            <person name="Lieberman T.D."/>
            <person name="Swanson P.K."/>
            <person name="Smith M."/>
            <person name="Roesemann S."/>
            <person name="Alexander J.E."/>
            <person name="Rich S.A."/>
            <person name="Livny J."/>
            <person name="Vlamakis H."/>
            <person name="Clish C."/>
            <person name="Bullock K."/>
            <person name="Deik A."/>
            <person name="Scott J."/>
            <person name="Pierce K.A."/>
            <person name="Xavier R.J."/>
            <person name="Alm E.J."/>
        </authorList>
    </citation>
    <scope>NUCLEOTIDE SEQUENCE [LARGE SCALE GENOMIC DNA]</scope>
    <source>
        <strain evidence="2 3">BIOML-A1</strain>
    </source>
</reference>
<dbReference type="GO" id="GO:0016829">
    <property type="term" value="F:lyase activity"/>
    <property type="evidence" value="ECO:0007669"/>
    <property type="project" value="InterPro"/>
</dbReference>
<feature type="domain" description="dTDP-4-dehydro-6-deoxy-alpha-D-glucopyranose 2,3-dehydratase" evidence="1">
    <location>
        <begin position="254"/>
        <end position="455"/>
    </location>
</feature>
<dbReference type="AlphaFoldDB" id="A0A5M5X4M8"/>
<dbReference type="Gene3D" id="3.90.79.40">
    <property type="entry name" value="EvaA sugar 2,3-dehydratase subunit"/>
    <property type="match status" value="2"/>
</dbReference>
<dbReference type="Pfam" id="PF03559">
    <property type="entry name" value="Hexose_dehydrat"/>
    <property type="match status" value="2"/>
</dbReference>
<dbReference type="RefSeq" id="WP_065763100.1">
    <property type="nucleotide sequence ID" value="NZ_CP131537.1"/>
</dbReference>
<name>A0A5M5X4M8_BACFG</name>
<evidence type="ECO:0000259" key="1">
    <source>
        <dbReference type="Pfam" id="PF03559"/>
    </source>
</evidence>
<gene>
    <name evidence="2" type="ORF">F2Z25_14390</name>
</gene>
<dbReference type="EMBL" id="VWAQ01000012">
    <property type="protein sequence ID" value="KAA5206765.1"/>
    <property type="molecule type" value="Genomic_DNA"/>
</dbReference>
<proteinExistence type="predicted"/>
<sequence>MIIKSLLTVRHTINSIEEIKNWIDSRNKTVKVQVDSIPFSSLEGWETDENGTLKHVSGRFFSIEGIQVETDYGDIRKWTQPIINQPEIGYLGILTKEFNGILYFLMQAKIEPGNVNCVQISPTLQATKSNYLQIHKGLKPNYLDYFVNATPKQIILDQLQSEQGARFLRKRNRNIIIKVESDVELHEDFRWMTLGQIKELMRYDNMVNMDTRTVLSGLKVSDFLSPTDDIECMSSLGKGMILSSVTNHCYYSMEEHLSWLSSLKSKYDLWVHPYPLSKMNDWQILPDEISRKDNKFFRVIGVKVTISNREVSSWCQPLIQPMQRGICAFILKKIDGVYHFLIQAKLECGNFDVLELAPTVQCLTGDINNPQLVRPPFLDYVLNVSKEQIVYDTLQSEEGGRFYKEQNRNLLVEADDSFSLELPKHYTWMTLGQIYQFLRFNNYFNIQSRSLIAALNYLHN</sequence>
<evidence type="ECO:0000313" key="3">
    <source>
        <dbReference type="Proteomes" id="UP000429838"/>
    </source>
</evidence>
<comment type="caution">
    <text evidence="2">The sequence shown here is derived from an EMBL/GenBank/DDBJ whole genome shotgun (WGS) entry which is preliminary data.</text>
</comment>
<dbReference type="InterPro" id="IPR038153">
    <property type="entry name" value="EvaA-like_sf"/>
</dbReference>
<dbReference type="Proteomes" id="UP000429838">
    <property type="component" value="Unassembled WGS sequence"/>
</dbReference>
<accession>A0A5M5X4M8</accession>
<feature type="domain" description="dTDP-4-dehydro-6-deoxy-alpha-D-glucopyranose 2,3-dehydratase" evidence="1">
    <location>
        <begin position="17"/>
        <end position="218"/>
    </location>
</feature>
<dbReference type="InterPro" id="IPR005212">
    <property type="entry name" value="EvaA-like"/>
</dbReference>
<protein>
    <submittedName>
        <fullName evidence="2">NDP-hexose 2,3-dehydratase</fullName>
    </submittedName>
</protein>
<evidence type="ECO:0000313" key="2">
    <source>
        <dbReference type="EMBL" id="KAA5206765.1"/>
    </source>
</evidence>
<organism evidence="2 3">
    <name type="scientific">Bacteroides fragilis</name>
    <dbReference type="NCBI Taxonomy" id="817"/>
    <lineage>
        <taxon>Bacteria</taxon>
        <taxon>Pseudomonadati</taxon>
        <taxon>Bacteroidota</taxon>
        <taxon>Bacteroidia</taxon>
        <taxon>Bacteroidales</taxon>
        <taxon>Bacteroidaceae</taxon>
        <taxon>Bacteroides</taxon>
    </lineage>
</organism>